<evidence type="ECO:0000256" key="7">
    <source>
        <dbReference type="ARBA" id="ARBA00022741"/>
    </source>
</evidence>
<keyword evidence="9 13" id="KW-1133">Transmembrane helix</keyword>
<keyword evidence="5 13" id="KW-0812">Transmembrane</keyword>
<keyword evidence="3" id="KW-0813">Transport</keyword>
<evidence type="ECO:0000256" key="12">
    <source>
        <dbReference type="SAM" id="MobiDB-lite"/>
    </source>
</evidence>
<feature type="transmembrane region" description="Helical" evidence="13">
    <location>
        <begin position="711"/>
        <end position="734"/>
    </location>
</feature>
<dbReference type="OrthoDB" id="6500128at2759"/>
<feature type="transmembrane region" description="Helical" evidence="13">
    <location>
        <begin position="824"/>
        <end position="851"/>
    </location>
</feature>
<reference evidence="17" key="1">
    <citation type="journal article" date="2017" name="Genome Biol.">
        <title>Comparative genomics reveals high biological diversity and specific adaptations in the industrially and medically important fungal genus Aspergillus.</title>
        <authorList>
            <person name="de Vries R.P."/>
            <person name="Riley R."/>
            <person name="Wiebenga A."/>
            <person name="Aguilar-Osorio G."/>
            <person name="Amillis S."/>
            <person name="Uchima C.A."/>
            <person name="Anderluh G."/>
            <person name="Asadollahi M."/>
            <person name="Askin M."/>
            <person name="Barry K."/>
            <person name="Battaglia E."/>
            <person name="Bayram O."/>
            <person name="Benocci T."/>
            <person name="Braus-Stromeyer S.A."/>
            <person name="Caldana C."/>
            <person name="Canovas D."/>
            <person name="Cerqueira G.C."/>
            <person name="Chen F."/>
            <person name="Chen W."/>
            <person name="Choi C."/>
            <person name="Clum A."/>
            <person name="Dos Santos R.A."/>
            <person name="Damasio A.R."/>
            <person name="Diallinas G."/>
            <person name="Emri T."/>
            <person name="Fekete E."/>
            <person name="Flipphi M."/>
            <person name="Freyberg S."/>
            <person name="Gallo A."/>
            <person name="Gournas C."/>
            <person name="Habgood R."/>
            <person name="Hainaut M."/>
            <person name="Harispe M.L."/>
            <person name="Henrissat B."/>
            <person name="Hilden K.S."/>
            <person name="Hope R."/>
            <person name="Hossain A."/>
            <person name="Karabika E."/>
            <person name="Karaffa L."/>
            <person name="Karanyi Z."/>
            <person name="Krasevec N."/>
            <person name="Kuo A."/>
            <person name="Kusch H."/>
            <person name="LaButti K."/>
            <person name="Lagendijk E.L."/>
            <person name="Lapidus A."/>
            <person name="Levasseur A."/>
            <person name="Lindquist E."/>
            <person name="Lipzen A."/>
            <person name="Logrieco A.F."/>
            <person name="MacCabe A."/>
            <person name="Maekelae M.R."/>
            <person name="Malavazi I."/>
            <person name="Melin P."/>
            <person name="Meyer V."/>
            <person name="Mielnichuk N."/>
            <person name="Miskei M."/>
            <person name="Molnar A.P."/>
            <person name="Mule G."/>
            <person name="Ngan C.Y."/>
            <person name="Orejas M."/>
            <person name="Orosz E."/>
            <person name="Ouedraogo J.P."/>
            <person name="Overkamp K.M."/>
            <person name="Park H.-S."/>
            <person name="Perrone G."/>
            <person name="Piumi F."/>
            <person name="Punt P.J."/>
            <person name="Ram A.F."/>
            <person name="Ramon A."/>
            <person name="Rauscher S."/>
            <person name="Record E."/>
            <person name="Riano-Pachon D.M."/>
            <person name="Robert V."/>
            <person name="Roehrig J."/>
            <person name="Ruller R."/>
            <person name="Salamov A."/>
            <person name="Salih N.S."/>
            <person name="Samson R.A."/>
            <person name="Sandor E."/>
            <person name="Sanguinetti M."/>
            <person name="Schuetze T."/>
            <person name="Sepcic K."/>
            <person name="Shelest E."/>
            <person name="Sherlock G."/>
            <person name="Sophianopoulou V."/>
            <person name="Squina F.M."/>
            <person name="Sun H."/>
            <person name="Susca A."/>
            <person name="Todd R.B."/>
            <person name="Tsang A."/>
            <person name="Unkles S.E."/>
            <person name="van de Wiele N."/>
            <person name="van Rossen-Uffink D."/>
            <person name="Oliveira J.V."/>
            <person name="Vesth T.C."/>
            <person name="Visser J."/>
            <person name="Yu J.-H."/>
            <person name="Zhou M."/>
            <person name="Andersen M.R."/>
            <person name="Archer D.B."/>
            <person name="Baker S.E."/>
            <person name="Benoit I."/>
            <person name="Brakhage A.A."/>
            <person name="Braus G.H."/>
            <person name="Fischer R."/>
            <person name="Frisvad J.C."/>
            <person name="Goldman G.H."/>
            <person name="Houbraken J."/>
            <person name="Oakley B."/>
            <person name="Pocsi I."/>
            <person name="Scazzocchio C."/>
            <person name="Seiboth B."/>
            <person name="vanKuyk P.A."/>
            <person name="Wortman J."/>
            <person name="Dyer P.S."/>
            <person name="Grigoriev I.V."/>
        </authorList>
    </citation>
    <scope>NUCLEOTIDE SEQUENCE [LARGE SCALE GENOMIC DNA]</scope>
    <source>
        <strain evidence="17">CBS 516.65</strain>
    </source>
</reference>
<evidence type="ECO:0000256" key="8">
    <source>
        <dbReference type="ARBA" id="ARBA00022840"/>
    </source>
</evidence>
<feature type="transmembrane region" description="Helical" evidence="13">
    <location>
        <begin position="940"/>
        <end position="960"/>
    </location>
</feature>
<feature type="transmembrane region" description="Helical" evidence="13">
    <location>
        <begin position="288"/>
        <end position="312"/>
    </location>
</feature>
<keyword evidence="8" id="KW-0067">ATP-binding</keyword>
<evidence type="ECO:0000256" key="13">
    <source>
        <dbReference type="SAM" id="Phobius"/>
    </source>
</evidence>
<keyword evidence="17" id="KW-1185">Reference proteome</keyword>
<protein>
    <submittedName>
        <fullName evidence="16">Uncharacterized protein</fullName>
    </submittedName>
</protein>
<evidence type="ECO:0000256" key="1">
    <source>
        <dbReference type="ARBA" id="ARBA00004651"/>
    </source>
</evidence>
<dbReference type="FunFam" id="1.20.1560.10:FF:000057">
    <property type="entry name" value="ABC multidrug transporter SitT"/>
    <property type="match status" value="2"/>
</dbReference>
<dbReference type="GO" id="GO:0090374">
    <property type="term" value="P:oligopeptide export from mitochondrion"/>
    <property type="evidence" value="ECO:0007669"/>
    <property type="project" value="TreeGrafter"/>
</dbReference>
<feature type="transmembrane region" description="Helical" evidence="13">
    <location>
        <begin position="754"/>
        <end position="781"/>
    </location>
</feature>
<dbReference type="InterPro" id="IPR039421">
    <property type="entry name" value="Type_1_exporter"/>
</dbReference>
<evidence type="ECO:0000313" key="17">
    <source>
        <dbReference type="Proteomes" id="UP000184300"/>
    </source>
</evidence>
<evidence type="ECO:0000259" key="15">
    <source>
        <dbReference type="PROSITE" id="PS50929"/>
    </source>
</evidence>
<dbReference type="GeneID" id="34466623"/>
<feature type="transmembrane region" description="Helical" evidence="13">
    <location>
        <begin position="857"/>
        <end position="877"/>
    </location>
</feature>
<evidence type="ECO:0000313" key="16">
    <source>
        <dbReference type="EMBL" id="OJJ79085.1"/>
    </source>
</evidence>
<feature type="domain" description="ABC transporter" evidence="14">
    <location>
        <begin position="1037"/>
        <end position="1282"/>
    </location>
</feature>
<dbReference type="EMBL" id="KV878922">
    <property type="protein sequence ID" value="OJJ79085.1"/>
    <property type="molecule type" value="Genomic_DNA"/>
</dbReference>
<dbReference type="GO" id="GO:0005743">
    <property type="term" value="C:mitochondrial inner membrane"/>
    <property type="evidence" value="ECO:0007669"/>
    <property type="project" value="TreeGrafter"/>
</dbReference>
<feature type="transmembrane region" description="Helical" evidence="13">
    <location>
        <begin position="111"/>
        <end position="135"/>
    </location>
</feature>
<feature type="domain" description="ABC transporter" evidence="14">
    <location>
        <begin position="387"/>
        <end position="632"/>
    </location>
</feature>
<dbReference type="InterPro" id="IPR036640">
    <property type="entry name" value="ABC1_TM_sf"/>
</dbReference>
<feature type="domain" description="ABC transmembrane type-1" evidence="15">
    <location>
        <begin position="716"/>
        <end position="1001"/>
    </location>
</feature>
<evidence type="ECO:0000256" key="10">
    <source>
        <dbReference type="ARBA" id="ARBA00023136"/>
    </source>
</evidence>
<feature type="compositionally biased region" description="Basic and acidic residues" evidence="12">
    <location>
        <begin position="25"/>
        <end position="37"/>
    </location>
</feature>
<dbReference type="GO" id="GO:0015421">
    <property type="term" value="F:ABC-type oligopeptide transporter activity"/>
    <property type="evidence" value="ECO:0007669"/>
    <property type="project" value="TreeGrafter"/>
</dbReference>
<comment type="subcellular location">
    <subcellularLocation>
        <location evidence="1">Cell membrane</location>
        <topology evidence="1">Multi-pass membrane protein</topology>
    </subcellularLocation>
</comment>
<evidence type="ECO:0000256" key="2">
    <source>
        <dbReference type="ARBA" id="ARBA00007577"/>
    </source>
</evidence>
<evidence type="ECO:0000256" key="4">
    <source>
        <dbReference type="ARBA" id="ARBA00022475"/>
    </source>
</evidence>
<dbReference type="GO" id="GO:0016887">
    <property type="term" value="F:ATP hydrolysis activity"/>
    <property type="evidence" value="ECO:0007669"/>
    <property type="project" value="InterPro"/>
</dbReference>
<evidence type="ECO:0000256" key="6">
    <source>
        <dbReference type="ARBA" id="ARBA00022737"/>
    </source>
</evidence>
<keyword evidence="11" id="KW-0325">Glycoprotein</keyword>
<dbReference type="Pfam" id="PF00664">
    <property type="entry name" value="ABC_membrane"/>
    <property type="match status" value="2"/>
</dbReference>
<dbReference type="InterPro" id="IPR017871">
    <property type="entry name" value="ABC_transporter-like_CS"/>
</dbReference>
<dbReference type="Gene3D" id="3.40.50.300">
    <property type="entry name" value="P-loop containing nucleotide triphosphate hydrolases"/>
    <property type="match status" value="2"/>
</dbReference>
<dbReference type="CDD" id="cd18577">
    <property type="entry name" value="ABC_6TM_Pgp_ABCB1_D1_like"/>
    <property type="match status" value="1"/>
</dbReference>
<dbReference type="PROSITE" id="PS00211">
    <property type="entry name" value="ABC_TRANSPORTER_1"/>
    <property type="match status" value="2"/>
</dbReference>
<dbReference type="RefSeq" id="XP_022395783.1">
    <property type="nucleotide sequence ID" value="XM_022550363.1"/>
</dbReference>
<dbReference type="STRING" id="1160497.A0A1L9V572"/>
<dbReference type="SUPFAM" id="SSF90123">
    <property type="entry name" value="ABC transporter transmembrane region"/>
    <property type="match status" value="2"/>
</dbReference>
<dbReference type="PROSITE" id="PS50893">
    <property type="entry name" value="ABC_TRANSPORTER_2"/>
    <property type="match status" value="2"/>
</dbReference>
<dbReference type="InterPro" id="IPR003593">
    <property type="entry name" value="AAA+_ATPase"/>
</dbReference>
<evidence type="ECO:0000256" key="9">
    <source>
        <dbReference type="ARBA" id="ARBA00022989"/>
    </source>
</evidence>
<dbReference type="GO" id="GO:0005886">
    <property type="term" value="C:plasma membrane"/>
    <property type="evidence" value="ECO:0007669"/>
    <property type="project" value="UniProtKB-SubCell"/>
</dbReference>
<evidence type="ECO:0000256" key="11">
    <source>
        <dbReference type="ARBA" id="ARBA00023180"/>
    </source>
</evidence>
<dbReference type="VEuPathDB" id="FungiDB:ASPGLDRAFT_86065"/>
<sequence length="1289" mass="140417">MAAPLDPREAEKAAGVANDAQIPIKPEKENDESAEKKKGTNGFPRVFTFGDTKLYVLECIAFIAAIASGVALAMVNLVMGQFLTLLSDFSFSDANSMPGNFMSAVRTSALYFVYIGVARLVATYIYASLFTYVAYHLTRNVRRSYLRAAFSQEITYYDRGASGSISQQSTTNGKLIQSGIAEKLGIVIQAISTFVAAFVIAFVTQWKLTLILIFMVPTLLIMLGTAGGIDAMIETKILQVYAQAGSYAENVLGGVRTLQAFSLRPRVMAKYDSYLQDAYTQGMKKNKLYGIVFGGQYFVVYAGMGLAFWQGIAMLDRGEISDLGTVFVVLFSVIMAASTVMQVAPHMVTFSRAATAASELFALIDRQSEINPFDESGDKPDKIAGFIDLHGINFSYPTRPDVTVLEDFTLSIPAGKVTALVGSSGSGKSTIIGLLERWYNPRAGSISLDGKDISQLNLKWLRTNVRLVQQEPVLFNGSVFENIANGLVGTQWEAASQDDQMQRIQEAAKLAFAHDFIQNLPQGYHTRIGERGGLLSGGQKQRIAIARSVISEPKILLLDEATSALDPHAEGIVQKALDSVSENRTTIVIAHKLATIRNADNIVVMSKGKIMEHGRHEELVSRNGIYATLVSAQDLAPANIEKNHSSRGTSTSDEVSEKGDDRVDRVQSLARSRTAEAQQLAALKDREDHDLYEKTGIIRSIWKLLRGTPDIWLWFAVTIATCIGGAAINPGQALLLGNIMSVFTSPNMVARGNFISLMFFVMSLGILVVYFVMGWSTNTIAQGLSRKMRREILESFLRQDLRFFDRPENTVGALISRLDSYPQAILELMGFTVAIILMSVINIVASSVLAIVVSWKLGLVGVFVGLPFMMLGGYARVRLETKMDDEMGQRLSASASVASETVMAIRTVSSLAIENTVLRKYVDELDLAISQTSGPMFHMMTWFSLTQSVEYFVLALGFWWGSKLINDGEISFHQFIVSFMGVYFSGQATALAFSFASSFTKANQAANYYFWLDGLDGTIRETDDNRKEGPEHGCRSYDFQDVQFSYPLAPDNRVLKGVSLSIQRGDFVAFVGASGCGKSSMISLLERFYDPTSGAITIDSSAPLSSINPLLYRKQVGLVQQEPTLFPGTIRENISQGVSDLSATEAASDEALEEACRAANAWDFVSSLPEGLDTPCGTSGSQLSGGQRQRIAIARALVRKPNVILLDEATSALDTESEKLVQGALSETASSGDRITIAVAHRLSTVRDANCIFVFYAGKIVEAGTHGELVAKGGMYAKMCEAQKLDGAA</sequence>
<feature type="transmembrane region" description="Helical" evidence="13">
    <location>
        <begin position="972"/>
        <end position="996"/>
    </location>
</feature>
<dbReference type="CDD" id="cd18578">
    <property type="entry name" value="ABC_6TM_Pgp_ABCB1_D2_like"/>
    <property type="match status" value="1"/>
</dbReference>
<dbReference type="PANTHER" id="PTHR43394">
    <property type="entry name" value="ATP-DEPENDENT PERMEASE MDL1, MITOCHONDRIAL"/>
    <property type="match status" value="1"/>
</dbReference>
<dbReference type="Gene3D" id="1.20.1560.10">
    <property type="entry name" value="ABC transporter type 1, transmembrane domain"/>
    <property type="match status" value="1"/>
</dbReference>
<dbReference type="FunFam" id="3.40.50.300:FF:000913">
    <property type="entry name" value="ABC multidrug transporter SitT"/>
    <property type="match status" value="1"/>
</dbReference>
<feature type="transmembrane region" description="Helical" evidence="13">
    <location>
        <begin position="54"/>
        <end position="79"/>
    </location>
</feature>
<organism evidence="16 17">
    <name type="scientific">Aspergillus glaucus CBS 516.65</name>
    <dbReference type="NCBI Taxonomy" id="1160497"/>
    <lineage>
        <taxon>Eukaryota</taxon>
        <taxon>Fungi</taxon>
        <taxon>Dikarya</taxon>
        <taxon>Ascomycota</taxon>
        <taxon>Pezizomycotina</taxon>
        <taxon>Eurotiomycetes</taxon>
        <taxon>Eurotiomycetidae</taxon>
        <taxon>Eurotiales</taxon>
        <taxon>Aspergillaceae</taxon>
        <taxon>Aspergillus</taxon>
        <taxon>Aspergillus subgen. Aspergillus</taxon>
    </lineage>
</organism>
<name>A0A1L9V572_ASPGL</name>
<feature type="transmembrane region" description="Helical" evidence="13">
    <location>
        <begin position="324"/>
        <end position="344"/>
    </location>
</feature>
<keyword evidence="10 13" id="KW-0472">Membrane</keyword>
<dbReference type="InterPro" id="IPR003439">
    <property type="entry name" value="ABC_transporter-like_ATP-bd"/>
</dbReference>
<dbReference type="InterPro" id="IPR027417">
    <property type="entry name" value="P-loop_NTPase"/>
</dbReference>
<keyword evidence="6" id="KW-0677">Repeat</keyword>
<dbReference type="Proteomes" id="UP000184300">
    <property type="component" value="Unassembled WGS sequence"/>
</dbReference>
<dbReference type="PROSITE" id="PS50929">
    <property type="entry name" value="ABC_TM1F"/>
    <property type="match status" value="2"/>
</dbReference>
<dbReference type="GO" id="GO:0005524">
    <property type="term" value="F:ATP binding"/>
    <property type="evidence" value="ECO:0007669"/>
    <property type="project" value="UniProtKB-KW"/>
</dbReference>
<keyword evidence="4" id="KW-1003">Cell membrane</keyword>
<accession>A0A1L9V572</accession>
<evidence type="ECO:0000259" key="14">
    <source>
        <dbReference type="PROSITE" id="PS50893"/>
    </source>
</evidence>
<feature type="region of interest" description="Disordered" evidence="12">
    <location>
        <begin position="1"/>
        <end position="37"/>
    </location>
</feature>
<feature type="compositionally biased region" description="Basic and acidic residues" evidence="12">
    <location>
        <begin position="1"/>
        <end position="12"/>
    </location>
</feature>
<evidence type="ECO:0000256" key="3">
    <source>
        <dbReference type="ARBA" id="ARBA00022448"/>
    </source>
</evidence>
<proteinExistence type="inferred from homology"/>
<feature type="region of interest" description="Disordered" evidence="12">
    <location>
        <begin position="638"/>
        <end position="662"/>
    </location>
</feature>
<dbReference type="Pfam" id="PF00005">
    <property type="entry name" value="ABC_tran"/>
    <property type="match status" value="2"/>
</dbReference>
<dbReference type="InterPro" id="IPR011527">
    <property type="entry name" value="ABC1_TM_dom"/>
</dbReference>
<dbReference type="SUPFAM" id="SSF52540">
    <property type="entry name" value="P-loop containing nucleoside triphosphate hydrolases"/>
    <property type="match status" value="2"/>
</dbReference>
<feature type="domain" description="ABC transmembrane type-1" evidence="15">
    <location>
        <begin position="60"/>
        <end position="352"/>
    </location>
</feature>
<feature type="transmembrane region" description="Helical" evidence="13">
    <location>
        <begin position="184"/>
        <end position="204"/>
    </location>
</feature>
<dbReference type="PANTHER" id="PTHR43394:SF11">
    <property type="entry name" value="ATP-BINDING CASSETTE TRANSPORTER"/>
    <property type="match status" value="1"/>
</dbReference>
<dbReference type="SMART" id="SM00382">
    <property type="entry name" value="AAA"/>
    <property type="match status" value="2"/>
</dbReference>
<comment type="similarity">
    <text evidence="2">Belongs to the ABC transporter superfamily. ABCB family. Multidrug resistance exporter (TC 3.A.1.201) subfamily.</text>
</comment>
<evidence type="ECO:0000256" key="5">
    <source>
        <dbReference type="ARBA" id="ARBA00022692"/>
    </source>
</evidence>
<keyword evidence="7" id="KW-0547">Nucleotide-binding</keyword>
<dbReference type="CDD" id="cd03249">
    <property type="entry name" value="ABC_MTABC3_MDL1_MDL2"/>
    <property type="match status" value="2"/>
</dbReference>
<gene>
    <name evidence="16" type="ORF">ASPGLDRAFT_86065</name>
</gene>
<feature type="transmembrane region" description="Helical" evidence="13">
    <location>
        <begin position="210"/>
        <end position="229"/>
    </location>
</feature>
<dbReference type="FunFam" id="3.40.50.300:FF:001530">
    <property type="entry name" value="ABC multidrug transporter (Eurofung)"/>
    <property type="match status" value="1"/>
</dbReference>